<keyword evidence="3" id="KW-1185">Reference proteome</keyword>
<dbReference type="EMBL" id="OZ023715">
    <property type="protein sequence ID" value="CAK9864833.1"/>
    <property type="molecule type" value="Genomic_DNA"/>
</dbReference>
<dbReference type="Proteomes" id="UP001497522">
    <property type="component" value="Chromosome 14"/>
</dbReference>
<evidence type="ECO:0000313" key="2">
    <source>
        <dbReference type="EMBL" id="CAK9864833.1"/>
    </source>
</evidence>
<name>A0ABP1AQH3_9BRYO</name>
<proteinExistence type="predicted"/>
<organism evidence="2 3">
    <name type="scientific">Sphagnum jensenii</name>
    <dbReference type="NCBI Taxonomy" id="128206"/>
    <lineage>
        <taxon>Eukaryota</taxon>
        <taxon>Viridiplantae</taxon>
        <taxon>Streptophyta</taxon>
        <taxon>Embryophyta</taxon>
        <taxon>Bryophyta</taxon>
        <taxon>Sphagnophytina</taxon>
        <taxon>Sphagnopsida</taxon>
        <taxon>Sphagnales</taxon>
        <taxon>Sphagnaceae</taxon>
        <taxon>Sphagnum</taxon>
    </lineage>
</organism>
<evidence type="ECO:0000313" key="3">
    <source>
        <dbReference type="Proteomes" id="UP001497522"/>
    </source>
</evidence>
<reference evidence="2" key="1">
    <citation type="submission" date="2024-03" db="EMBL/GenBank/DDBJ databases">
        <authorList>
            <consortium name="ELIXIR-Norway"/>
            <consortium name="Elixir Norway"/>
        </authorList>
    </citation>
    <scope>NUCLEOTIDE SEQUENCE</scope>
</reference>
<sequence>MGMTIFKVPAAALRLLVIACIMLVAMQVTEADRELDHGAEGVLLHRDQVASANTKAALSVFPATACKLLHLPCALQFSGDDDCFPNGQRCLRSEDCCSGMCNFDPIFPGLCEQQCFPNGQRCLRSEDCCSGKCNFDPIFPGICEKQCFPNGQRCLRSEDCCSGMCNFDPIFPGKCEKHKDQV</sequence>
<protein>
    <submittedName>
        <fullName evidence="2">Uncharacterized protein</fullName>
    </submittedName>
</protein>
<keyword evidence="1" id="KW-0732">Signal</keyword>
<evidence type="ECO:0000256" key="1">
    <source>
        <dbReference type="SAM" id="SignalP"/>
    </source>
</evidence>
<feature type="chain" id="PRO_5045784360" evidence="1">
    <location>
        <begin position="32"/>
        <end position="182"/>
    </location>
</feature>
<gene>
    <name evidence="2" type="ORF">CSSPJE1EN2_LOCUS7828</name>
</gene>
<feature type="signal peptide" evidence="1">
    <location>
        <begin position="1"/>
        <end position="31"/>
    </location>
</feature>
<accession>A0ABP1AQH3</accession>